<evidence type="ECO:0008006" key="3">
    <source>
        <dbReference type="Google" id="ProtNLM"/>
    </source>
</evidence>
<evidence type="ECO:0000313" key="2">
    <source>
        <dbReference type="Proteomes" id="UP000261174"/>
    </source>
</evidence>
<name>A0A3E1P9G3_9BACT</name>
<evidence type="ECO:0000313" key="1">
    <source>
        <dbReference type="EMBL" id="RFM36794.1"/>
    </source>
</evidence>
<dbReference type="EMBL" id="QTJV01000001">
    <property type="protein sequence ID" value="RFM36794.1"/>
    <property type="molecule type" value="Genomic_DNA"/>
</dbReference>
<dbReference type="OrthoDB" id="9854086at2"/>
<organism evidence="1 2">
    <name type="scientific">Chitinophaga silvisoli</name>
    <dbReference type="NCBI Taxonomy" id="2291814"/>
    <lineage>
        <taxon>Bacteria</taxon>
        <taxon>Pseudomonadati</taxon>
        <taxon>Bacteroidota</taxon>
        <taxon>Chitinophagia</taxon>
        <taxon>Chitinophagales</taxon>
        <taxon>Chitinophagaceae</taxon>
        <taxon>Chitinophaga</taxon>
    </lineage>
</organism>
<reference evidence="1 2" key="1">
    <citation type="submission" date="2018-08" db="EMBL/GenBank/DDBJ databases">
        <title>Chitinophaga sp. K20C18050901, a novel bacterium isolated from forest soil.</title>
        <authorList>
            <person name="Wang C."/>
        </authorList>
    </citation>
    <scope>NUCLEOTIDE SEQUENCE [LARGE SCALE GENOMIC DNA]</scope>
    <source>
        <strain evidence="1 2">K20C18050901</strain>
    </source>
</reference>
<protein>
    <recommendedName>
        <fullName evidence="3">DNA-binding protein</fullName>
    </recommendedName>
</protein>
<sequence>MYNPKYPAPVKAYSIKELSEILNWPERMFISWLQLHVDKIGVPLESGHKYHKKQVKIIFDMLLPDS</sequence>
<comment type="caution">
    <text evidence="1">The sequence shown here is derived from an EMBL/GenBank/DDBJ whole genome shotgun (WGS) entry which is preliminary data.</text>
</comment>
<dbReference type="Proteomes" id="UP000261174">
    <property type="component" value="Unassembled WGS sequence"/>
</dbReference>
<dbReference type="AlphaFoldDB" id="A0A3E1P9G3"/>
<dbReference type="RefSeq" id="WP_147319835.1">
    <property type="nucleotide sequence ID" value="NZ_QTJV01000001.1"/>
</dbReference>
<proteinExistence type="predicted"/>
<keyword evidence="2" id="KW-1185">Reference proteome</keyword>
<gene>
    <name evidence="1" type="ORF">DXN04_04655</name>
</gene>
<accession>A0A3E1P9G3</accession>